<keyword evidence="5" id="KW-0501">Molybdenum cofactor biosynthesis</keyword>
<sequence>MADAPVDISALRRMLLLPEAGGVCSFEGRVRQTNEGRAISGIDYSAFGPLALTEGQVILMDAKQHFAIRHATATHRTGYLPVGETAVWIGVSAAHRDAAFNACRYITDEIRQHVPVWKNEHYANGVTGWVPCHTL</sequence>
<dbReference type="Proteomes" id="UP000315095">
    <property type="component" value="Unassembled WGS sequence"/>
</dbReference>
<dbReference type="GO" id="GO:0030366">
    <property type="term" value="F:molybdopterin synthase activity"/>
    <property type="evidence" value="ECO:0007669"/>
    <property type="project" value="UniProtKB-EC"/>
</dbReference>
<dbReference type="SUPFAM" id="SSF54690">
    <property type="entry name" value="Molybdopterin synthase subunit MoaE"/>
    <property type="match status" value="1"/>
</dbReference>
<evidence type="ECO:0000256" key="11">
    <source>
        <dbReference type="ARBA" id="ARBA00032474"/>
    </source>
</evidence>
<comment type="similarity">
    <text evidence="2">Belongs to the MoaE family.</text>
</comment>
<dbReference type="PANTHER" id="PTHR23404">
    <property type="entry name" value="MOLYBDOPTERIN SYNTHASE RELATED"/>
    <property type="match status" value="1"/>
</dbReference>
<dbReference type="UniPathway" id="UPA00344"/>
<evidence type="ECO:0000256" key="2">
    <source>
        <dbReference type="ARBA" id="ARBA00005426"/>
    </source>
</evidence>
<evidence type="ECO:0000256" key="4">
    <source>
        <dbReference type="ARBA" id="ARBA00013858"/>
    </source>
</evidence>
<evidence type="ECO:0000256" key="9">
    <source>
        <dbReference type="ARBA" id="ARBA00030407"/>
    </source>
</evidence>
<comment type="pathway">
    <text evidence="1">Cofactor biosynthesis; molybdopterin biosynthesis.</text>
</comment>
<evidence type="ECO:0000256" key="3">
    <source>
        <dbReference type="ARBA" id="ARBA00011950"/>
    </source>
</evidence>
<dbReference type="AlphaFoldDB" id="A0A4V0WM04"/>
<dbReference type="GO" id="GO:0006777">
    <property type="term" value="P:Mo-molybdopterin cofactor biosynthetic process"/>
    <property type="evidence" value="ECO:0007669"/>
    <property type="project" value="UniProtKB-KW"/>
</dbReference>
<dbReference type="CDD" id="cd00756">
    <property type="entry name" value="MoaE"/>
    <property type="match status" value="1"/>
</dbReference>
<keyword evidence="14" id="KW-1185">Reference proteome</keyword>
<organism evidence="13 14">
    <name type="scientific">Komagataeibacter diospyri</name>
    <dbReference type="NCBI Taxonomy" id="1932662"/>
    <lineage>
        <taxon>Bacteria</taxon>
        <taxon>Pseudomonadati</taxon>
        <taxon>Pseudomonadota</taxon>
        <taxon>Alphaproteobacteria</taxon>
        <taxon>Acetobacterales</taxon>
        <taxon>Acetobacteraceae</taxon>
        <taxon>Komagataeibacter</taxon>
    </lineage>
</organism>
<evidence type="ECO:0000256" key="7">
    <source>
        <dbReference type="ARBA" id="ARBA00026066"/>
    </source>
</evidence>
<comment type="caution">
    <text evidence="13">The sequence shown here is derived from an EMBL/GenBank/DDBJ whole genome shotgun (WGS) entry which is preliminary data.</text>
</comment>
<accession>A0A4V0WM04</accession>
<dbReference type="EMBL" id="BDLU01000003">
    <property type="protein sequence ID" value="GCE81982.1"/>
    <property type="molecule type" value="Genomic_DNA"/>
</dbReference>
<dbReference type="InterPro" id="IPR003448">
    <property type="entry name" value="Mopterin_biosynth_MoaE"/>
</dbReference>
<comment type="catalytic activity">
    <reaction evidence="12">
        <text>2 [molybdopterin-synthase sulfur-carrier protein]-C-terminal-Gly-aminoethanethioate + cyclic pyranopterin phosphate + H2O = molybdopterin + 2 [molybdopterin-synthase sulfur-carrier protein]-C-terminal Gly-Gly + 2 H(+)</text>
        <dbReference type="Rhea" id="RHEA:26333"/>
        <dbReference type="Rhea" id="RHEA-COMP:12202"/>
        <dbReference type="Rhea" id="RHEA-COMP:19907"/>
        <dbReference type="ChEBI" id="CHEBI:15377"/>
        <dbReference type="ChEBI" id="CHEBI:15378"/>
        <dbReference type="ChEBI" id="CHEBI:58698"/>
        <dbReference type="ChEBI" id="CHEBI:59648"/>
        <dbReference type="ChEBI" id="CHEBI:90778"/>
        <dbReference type="ChEBI" id="CHEBI:232372"/>
        <dbReference type="EC" id="2.8.1.12"/>
    </reaction>
</comment>
<evidence type="ECO:0000256" key="6">
    <source>
        <dbReference type="ARBA" id="ARBA00025448"/>
    </source>
</evidence>
<evidence type="ECO:0000256" key="8">
    <source>
        <dbReference type="ARBA" id="ARBA00029745"/>
    </source>
</evidence>
<evidence type="ECO:0000313" key="14">
    <source>
        <dbReference type="Proteomes" id="UP000315095"/>
    </source>
</evidence>
<evidence type="ECO:0000256" key="5">
    <source>
        <dbReference type="ARBA" id="ARBA00023150"/>
    </source>
</evidence>
<evidence type="ECO:0000256" key="12">
    <source>
        <dbReference type="ARBA" id="ARBA00049878"/>
    </source>
</evidence>
<dbReference type="Gene3D" id="3.90.1170.40">
    <property type="entry name" value="Molybdopterin biosynthesis MoaE subunit"/>
    <property type="match status" value="1"/>
</dbReference>
<reference evidence="14" key="1">
    <citation type="submission" date="2017-01" db="EMBL/GenBank/DDBJ databases">
        <title>Komagataeibacter sp. MSKU9 whole genome sequencing project.</title>
        <authorList>
            <person name="Matsutani M."/>
            <person name="Naloka K."/>
            <person name="Theeragool G."/>
            <person name="Yakushi T."/>
            <person name="Matsushita K."/>
        </authorList>
    </citation>
    <scope>NUCLEOTIDE SEQUENCE [LARGE SCALE GENOMIC DNA]</scope>
    <source>
        <strain evidence="14">MSKU9</strain>
    </source>
</reference>
<dbReference type="EC" id="2.8.1.12" evidence="3"/>
<comment type="subunit">
    <text evidence="7">Heterotetramer of 2 MoaD subunits and 2 MoaE subunits. Also stable as homodimer. The enzyme changes between these two forms during catalysis.</text>
</comment>
<protein>
    <recommendedName>
        <fullName evidence="4">Molybdopterin synthase catalytic subunit</fullName>
        <ecNumber evidence="3">2.8.1.12</ecNumber>
    </recommendedName>
    <alternativeName>
        <fullName evidence="10">MPT synthase subunit 2</fullName>
    </alternativeName>
    <alternativeName>
        <fullName evidence="8">Molybdenum cofactor biosynthesis protein E</fullName>
    </alternativeName>
    <alternativeName>
        <fullName evidence="9">Molybdopterin-converting factor large subunit</fullName>
    </alternativeName>
    <alternativeName>
        <fullName evidence="11">Molybdopterin-converting factor subunit 2</fullName>
    </alternativeName>
</protein>
<proteinExistence type="inferred from homology"/>
<comment type="function">
    <text evidence="6">Converts molybdopterin precursor Z into molybdopterin. This requires the incorporation of two sulfur atoms into precursor Z to generate a dithiolene group. The sulfur is provided by MoaD.</text>
</comment>
<dbReference type="Pfam" id="PF02391">
    <property type="entry name" value="MoaE"/>
    <property type="match status" value="1"/>
</dbReference>
<dbReference type="InterPro" id="IPR036563">
    <property type="entry name" value="MoaE_sf"/>
</dbReference>
<name>A0A4V0WM04_9PROT</name>
<evidence type="ECO:0000256" key="10">
    <source>
        <dbReference type="ARBA" id="ARBA00030781"/>
    </source>
</evidence>
<evidence type="ECO:0000256" key="1">
    <source>
        <dbReference type="ARBA" id="ARBA00005046"/>
    </source>
</evidence>
<gene>
    <name evidence="13" type="ORF">MSKU9_0123</name>
</gene>
<evidence type="ECO:0000313" key="13">
    <source>
        <dbReference type="EMBL" id="GCE81982.1"/>
    </source>
</evidence>